<keyword evidence="1" id="KW-0430">Lectin</keyword>
<protein>
    <recommendedName>
        <fullName evidence="4">SUEL-type lectin domain-containing protein</fullName>
    </recommendedName>
</protein>
<evidence type="ECO:0000259" key="4">
    <source>
        <dbReference type="PROSITE" id="PS50228"/>
    </source>
</evidence>
<evidence type="ECO:0000256" key="1">
    <source>
        <dbReference type="ARBA" id="ARBA00022734"/>
    </source>
</evidence>
<dbReference type="PROSITE" id="PS50228">
    <property type="entry name" value="SUEL_LECTIN"/>
    <property type="match status" value="1"/>
</dbReference>
<feature type="domain" description="SUEL-type lectin" evidence="4">
    <location>
        <begin position="39"/>
        <end position="129"/>
    </location>
</feature>
<evidence type="ECO:0000313" key="6">
    <source>
        <dbReference type="Proteomes" id="UP000694523"/>
    </source>
</evidence>
<evidence type="ECO:0000256" key="2">
    <source>
        <dbReference type="ARBA" id="ARBA00022737"/>
    </source>
</evidence>
<dbReference type="Proteomes" id="UP000694523">
    <property type="component" value="Unplaced"/>
</dbReference>
<keyword evidence="6" id="KW-1185">Reference proteome</keyword>
<feature type="chain" id="PRO_5034086074" description="SUEL-type lectin domain-containing protein" evidence="3">
    <location>
        <begin position="21"/>
        <end position="135"/>
    </location>
</feature>
<dbReference type="InterPro" id="IPR043159">
    <property type="entry name" value="Lectin_gal-bd_sf"/>
</dbReference>
<proteinExistence type="predicted"/>
<dbReference type="AlphaFoldDB" id="A0A8C6T0E0"/>
<reference evidence="5" key="2">
    <citation type="submission" date="2025-09" db="UniProtKB">
        <authorList>
            <consortium name="Ensembl"/>
        </authorList>
    </citation>
    <scope>IDENTIFICATION</scope>
</reference>
<reference evidence="5" key="1">
    <citation type="submission" date="2025-08" db="UniProtKB">
        <authorList>
            <consortium name="Ensembl"/>
        </authorList>
    </citation>
    <scope>IDENTIFICATION</scope>
</reference>
<evidence type="ECO:0000313" key="5">
    <source>
        <dbReference type="Ensembl" id="ENSNMLP00000013597.1"/>
    </source>
</evidence>
<dbReference type="Gene3D" id="2.60.120.740">
    <property type="match status" value="1"/>
</dbReference>
<organism evidence="5 6">
    <name type="scientific">Neogobius melanostomus</name>
    <name type="common">round goby</name>
    <dbReference type="NCBI Taxonomy" id="47308"/>
    <lineage>
        <taxon>Eukaryota</taxon>
        <taxon>Metazoa</taxon>
        <taxon>Chordata</taxon>
        <taxon>Craniata</taxon>
        <taxon>Vertebrata</taxon>
        <taxon>Euteleostomi</taxon>
        <taxon>Actinopterygii</taxon>
        <taxon>Neopterygii</taxon>
        <taxon>Teleostei</taxon>
        <taxon>Neoteleostei</taxon>
        <taxon>Acanthomorphata</taxon>
        <taxon>Gobiaria</taxon>
        <taxon>Gobiiformes</taxon>
        <taxon>Gobioidei</taxon>
        <taxon>Gobiidae</taxon>
        <taxon>Benthophilinae</taxon>
        <taxon>Neogobiini</taxon>
        <taxon>Neogobius</taxon>
    </lineage>
</organism>
<dbReference type="GO" id="GO:0030246">
    <property type="term" value="F:carbohydrate binding"/>
    <property type="evidence" value="ECO:0007669"/>
    <property type="project" value="UniProtKB-KW"/>
</dbReference>
<keyword evidence="2" id="KW-0677">Repeat</keyword>
<evidence type="ECO:0000256" key="3">
    <source>
        <dbReference type="SAM" id="SignalP"/>
    </source>
</evidence>
<dbReference type="InterPro" id="IPR000922">
    <property type="entry name" value="Lectin_gal-bd_dom"/>
</dbReference>
<dbReference type="Ensembl" id="ENSNMLT00000015295.1">
    <property type="protein sequence ID" value="ENSNMLP00000013597.1"/>
    <property type="gene ID" value="ENSNMLG00000009117.1"/>
</dbReference>
<keyword evidence="3" id="KW-0732">Signal</keyword>
<dbReference type="Pfam" id="PF02140">
    <property type="entry name" value="SUEL_Lectin"/>
    <property type="match status" value="1"/>
</dbReference>
<name>A0A8C6T0E0_9GOBI</name>
<accession>A0A8C6T0E0</accession>
<dbReference type="PANTHER" id="PTHR46780">
    <property type="entry name" value="PROTEIN EVA-1"/>
    <property type="match status" value="1"/>
</dbReference>
<sequence>IMVLLLPLCLVLTFFPRVLRVFGSHTTSMLLLDLKKNCIVCHKGRMCKVIHIDSADYGRSDSTTCSQGRPSKELQHVTCTSSNANHLMAEMPRARCNGKSHCSVEASNSMFGDPCGGTYKYLQVSYCCKPIPIGE</sequence>
<feature type="signal peptide" evidence="3">
    <location>
        <begin position="1"/>
        <end position="20"/>
    </location>
</feature>